<dbReference type="EMBL" id="DSBT01000388">
    <property type="protein sequence ID" value="HDP78977.1"/>
    <property type="molecule type" value="Genomic_DNA"/>
</dbReference>
<dbReference type="InterPro" id="IPR003018">
    <property type="entry name" value="GAF"/>
</dbReference>
<dbReference type="GO" id="GO:0052621">
    <property type="term" value="F:diguanylate cyclase activity"/>
    <property type="evidence" value="ECO:0007669"/>
    <property type="project" value="TreeGrafter"/>
</dbReference>
<dbReference type="PROSITE" id="PS50887">
    <property type="entry name" value="GGDEF"/>
    <property type="match status" value="1"/>
</dbReference>
<dbReference type="Gene3D" id="3.30.450.40">
    <property type="match status" value="1"/>
</dbReference>
<dbReference type="CDD" id="cd01949">
    <property type="entry name" value="GGDEF"/>
    <property type="match status" value="1"/>
</dbReference>
<dbReference type="Pfam" id="PF00497">
    <property type="entry name" value="SBP_bac_3"/>
    <property type="match status" value="1"/>
</dbReference>
<keyword evidence="3" id="KW-0812">Transmembrane</keyword>
<dbReference type="InterPro" id="IPR029787">
    <property type="entry name" value="Nucleotide_cyclase"/>
</dbReference>
<dbReference type="Pfam" id="PF00990">
    <property type="entry name" value="GGDEF"/>
    <property type="match status" value="1"/>
</dbReference>
<evidence type="ECO:0000256" key="3">
    <source>
        <dbReference type="SAM" id="Phobius"/>
    </source>
</evidence>
<keyword evidence="3" id="KW-0472">Membrane</keyword>
<dbReference type="SMART" id="SM00267">
    <property type="entry name" value="GGDEF"/>
    <property type="match status" value="1"/>
</dbReference>
<gene>
    <name evidence="5" type="ORF">ENN47_12545</name>
</gene>
<dbReference type="PANTHER" id="PTHR45138:SF23">
    <property type="entry name" value="SIGNALING PROTEIN"/>
    <property type="match status" value="1"/>
</dbReference>
<reference evidence="5" key="1">
    <citation type="journal article" date="2020" name="mSystems">
        <title>Genome- and Community-Level Interaction Insights into Carbon Utilization and Element Cycling Functions of Hydrothermarchaeota in Hydrothermal Sediment.</title>
        <authorList>
            <person name="Zhou Z."/>
            <person name="Liu Y."/>
            <person name="Xu W."/>
            <person name="Pan J."/>
            <person name="Luo Z.H."/>
            <person name="Li M."/>
        </authorList>
    </citation>
    <scope>NUCLEOTIDE SEQUENCE [LARGE SCALE GENOMIC DNA]</scope>
    <source>
        <strain evidence="5">SpSt-1179</strain>
    </source>
</reference>
<dbReference type="NCBIfam" id="TIGR00254">
    <property type="entry name" value="GGDEF"/>
    <property type="match status" value="1"/>
</dbReference>
<evidence type="ECO:0000256" key="1">
    <source>
        <dbReference type="SAM" id="Coils"/>
    </source>
</evidence>
<dbReference type="SUPFAM" id="SSF55073">
    <property type="entry name" value="Nucleotide cyclase"/>
    <property type="match status" value="1"/>
</dbReference>
<feature type="domain" description="GGDEF" evidence="4">
    <location>
        <begin position="479"/>
        <end position="608"/>
    </location>
</feature>
<dbReference type="InterPro" id="IPR001638">
    <property type="entry name" value="Solute-binding_3/MltF_N"/>
</dbReference>
<organism evidence="5">
    <name type="scientific">Mesotoga infera</name>
    <dbReference type="NCBI Taxonomy" id="1236046"/>
    <lineage>
        <taxon>Bacteria</taxon>
        <taxon>Thermotogati</taxon>
        <taxon>Thermotogota</taxon>
        <taxon>Thermotogae</taxon>
        <taxon>Kosmotogales</taxon>
        <taxon>Kosmotogaceae</taxon>
        <taxon>Mesotoga</taxon>
    </lineage>
</organism>
<evidence type="ECO:0000313" key="5">
    <source>
        <dbReference type="EMBL" id="HDP78977.1"/>
    </source>
</evidence>
<protein>
    <submittedName>
        <fullName evidence="5">Transporter substrate-binding domain-containing protein</fullName>
    </submittedName>
</protein>
<dbReference type="PANTHER" id="PTHR45138">
    <property type="entry name" value="REGULATORY COMPONENTS OF SENSORY TRANSDUCTION SYSTEM"/>
    <property type="match status" value="1"/>
</dbReference>
<dbReference type="GO" id="GO:0043709">
    <property type="term" value="P:cell adhesion involved in single-species biofilm formation"/>
    <property type="evidence" value="ECO:0007669"/>
    <property type="project" value="TreeGrafter"/>
</dbReference>
<dbReference type="SUPFAM" id="SSF53850">
    <property type="entry name" value="Periplasmic binding protein-like II"/>
    <property type="match status" value="1"/>
</dbReference>
<dbReference type="SMART" id="SM00062">
    <property type="entry name" value="PBPb"/>
    <property type="match status" value="1"/>
</dbReference>
<dbReference type="Pfam" id="PF13185">
    <property type="entry name" value="GAF_2"/>
    <property type="match status" value="1"/>
</dbReference>
<dbReference type="InterPro" id="IPR000160">
    <property type="entry name" value="GGDEF_dom"/>
</dbReference>
<dbReference type="GO" id="GO:0015276">
    <property type="term" value="F:ligand-gated monoatomic ion channel activity"/>
    <property type="evidence" value="ECO:0007669"/>
    <property type="project" value="InterPro"/>
</dbReference>
<comment type="caution">
    <text evidence="5">The sequence shown here is derived from an EMBL/GenBank/DDBJ whole genome shotgun (WGS) entry which is preliminary data.</text>
</comment>
<keyword evidence="3" id="KW-1133">Transmembrane helix</keyword>
<dbReference type="SMART" id="SM00079">
    <property type="entry name" value="PBPe"/>
    <property type="match status" value="1"/>
</dbReference>
<evidence type="ECO:0000259" key="4">
    <source>
        <dbReference type="PROSITE" id="PS50887"/>
    </source>
</evidence>
<dbReference type="InterPro" id="IPR050469">
    <property type="entry name" value="Diguanylate_Cyclase"/>
</dbReference>
<keyword evidence="1" id="KW-0175">Coiled coil</keyword>
<dbReference type="GO" id="GO:0005886">
    <property type="term" value="C:plasma membrane"/>
    <property type="evidence" value="ECO:0007669"/>
    <property type="project" value="TreeGrafter"/>
</dbReference>
<name>A0A7C1CVB5_9BACT</name>
<feature type="coiled-coil region" evidence="1">
    <location>
        <begin position="276"/>
        <end position="306"/>
    </location>
</feature>
<feature type="transmembrane region" description="Helical" evidence="3">
    <location>
        <begin position="251"/>
        <end position="271"/>
    </location>
</feature>
<feature type="region of interest" description="Disordered" evidence="2">
    <location>
        <begin position="598"/>
        <end position="619"/>
    </location>
</feature>
<dbReference type="AlphaFoldDB" id="A0A7C1CVB5"/>
<dbReference type="Proteomes" id="UP000886198">
    <property type="component" value="Unassembled WGS sequence"/>
</dbReference>
<dbReference type="InterPro" id="IPR029016">
    <property type="entry name" value="GAF-like_dom_sf"/>
</dbReference>
<dbReference type="SUPFAM" id="SSF55781">
    <property type="entry name" value="GAF domain-like"/>
    <property type="match status" value="1"/>
</dbReference>
<sequence>MNKTVLTLLVSILLFTSVIAEKLVFGGDNAYPPYEFVDKNGEPIGFNVDLMRAVADSAELDIEIELGEWNSVVEKLQSGELNGLLGMAVTPERQKIYSFSIPHNTLHMGIFYRKGQKETTVEDLFGKEIVVQRNGVMYDYLLENSITDKIIAVESPIEGLKLLSSGSGDFGLFEKYQCLYFAKENKIDNLEVSSTVLFDRDYAFATAKDDFVLLNKLNKGLLLVRESGEYDMIFEKWFGSANWFEQNKKHLLVAAGILVFFAIGLFFLWIWNHTLKRRVKARTEELEKKATENERLRAKIRSLHDIAFKMESCTEEEEVFDLIVKAATDILSFDYYSLDVVEGDYLVAKRHSGNIEVNSRVPKYEGIAGKTLKTGKTIIIDNVSKEIDARPSSSKIKAVLSVPIGDYGVFQTVTIESGSFKQEDAELAELLMLHALGAFEKIKKTKEIRFLAFHDSLTGLYNRTFFDEEVSRVDTSRNLPISVIFADVNGLKALNDSFGHFYGDDYLKTISRTIKESCRHEDLVVRWGGDEFVVLLLRTDTEKAEEIVSRIEENLSKVGCFSVEASASFGVATKKDLVTDFYDVLRNAELAMYSKKRELNSKTDSRGPNFPEAIRDDQE</sequence>
<evidence type="ECO:0000256" key="2">
    <source>
        <dbReference type="SAM" id="MobiDB-lite"/>
    </source>
</evidence>
<dbReference type="InterPro" id="IPR043128">
    <property type="entry name" value="Rev_trsase/Diguanyl_cyclase"/>
</dbReference>
<dbReference type="Gene3D" id="3.40.190.10">
    <property type="entry name" value="Periplasmic binding protein-like II"/>
    <property type="match status" value="2"/>
</dbReference>
<dbReference type="InterPro" id="IPR001320">
    <property type="entry name" value="Iontro_rcpt_C"/>
</dbReference>
<dbReference type="Gene3D" id="3.30.70.270">
    <property type="match status" value="1"/>
</dbReference>
<dbReference type="CDD" id="cd13704">
    <property type="entry name" value="PBP2_HisK"/>
    <property type="match status" value="1"/>
</dbReference>
<dbReference type="GO" id="GO:1902201">
    <property type="term" value="P:negative regulation of bacterial-type flagellum-dependent cell motility"/>
    <property type="evidence" value="ECO:0007669"/>
    <property type="project" value="TreeGrafter"/>
</dbReference>
<proteinExistence type="predicted"/>
<accession>A0A7C1CVB5</accession>